<dbReference type="FunFam" id="1.20.1070.10:FF:000037">
    <property type="entry name" value="Olfactory receptor"/>
    <property type="match status" value="1"/>
</dbReference>
<dbReference type="GO" id="GO:0005886">
    <property type="term" value="C:plasma membrane"/>
    <property type="evidence" value="ECO:0007669"/>
    <property type="project" value="UniProtKB-SubCell"/>
</dbReference>
<dbReference type="PRINTS" id="PR00245">
    <property type="entry name" value="OLFACTORYR"/>
</dbReference>
<dbReference type="Pfam" id="PF13853">
    <property type="entry name" value="7tm_4"/>
    <property type="match status" value="1"/>
</dbReference>
<feature type="transmembrane region" description="Helical" evidence="14">
    <location>
        <begin position="90"/>
        <end position="114"/>
    </location>
</feature>
<reference evidence="17" key="1">
    <citation type="submission" date="2025-08" db="UniProtKB">
        <authorList>
            <consortium name="RefSeq"/>
        </authorList>
    </citation>
    <scope>IDENTIFICATION</scope>
    <source>
        <tissue evidence="17">Spleen</tissue>
    </source>
</reference>
<keyword evidence="9 13" id="KW-0297">G-protein coupled receptor</keyword>
<dbReference type="InterPro" id="IPR017452">
    <property type="entry name" value="GPCR_Rhodpsn_7TM"/>
</dbReference>
<evidence type="ECO:0000313" key="17">
    <source>
        <dbReference type="RefSeq" id="XP_006877149.1"/>
    </source>
</evidence>
<dbReference type="PROSITE" id="PS00237">
    <property type="entry name" value="G_PROTEIN_RECEP_F1_1"/>
    <property type="match status" value="1"/>
</dbReference>
<dbReference type="SUPFAM" id="SSF81321">
    <property type="entry name" value="Family A G protein-coupled receptor-like"/>
    <property type="match status" value="1"/>
</dbReference>
<keyword evidence="5 14" id="KW-0716">Sensory transduction</keyword>
<evidence type="ECO:0000256" key="11">
    <source>
        <dbReference type="ARBA" id="ARBA00023170"/>
    </source>
</evidence>
<keyword evidence="11 13" id="KW-0675">Receptor</keyword>
<evidence type="ECO:0000256" key="2">
    <source>
        <dbReference type="ARBA" id="ARBA00004651"/>
    </source>
</evidence>
<dbReference type="PROSITE" id="PS50262">
    <property type="entry name" value="G_PROTEIN_RECEP_F1_2"/>
    <property type="match status" value="1"/>
</dbReference>
<evidence type="ECO:0000256" key="8">
    <source>
        <dbReference type="ARBA" id="ARBA00022989"/>
    </source>
</evidence>
<keyword evidence="6 13" id="KW-0812">Transmembrane</keyword>
<dbReference type="InterPro" id="IPR000725">
    <property type="entry name" value="Olfact_rcpt"/>
</dbReference>
<feature type="domain" description="G-protein coupled receptors family 1 profile" evidence="15">
    <location>
        <begin position="40"/>
        <end position="289"/>
    </location>
</feature>
<dbReference type="FunFam" id="1.10.1220.70:FF:000001">
    <property type="entry name" value="Olfactory receptor"/>
    <property type="match status" value="1"/>
</dbReference>
<evidence type="ECO:0000256" key="14">
    <source>
        <dbReference type="RuleBase" id="RU363047"/>
    </source>
</evidence>
<keyword evidence="4 14" id="KW-1003">Cell membrane</keyword>
<dbReference type="GeneID" id="102820890"/>
<evidence type="ECO:0000313" key="16">
    <source>
        <dbReference type="Proteomes" id="UP000504623"/>
    </source>
</evidence>
<dbReference type="CDD" id="cd15227">
    <property type="entry name" value="7tmA_OR14-like"/>
    <property type="match status" value="1"/>
</dbReference>
<evidence type="ECO:0000256" key="7">
    <source>
        <dbReference type="ARBA" id="ARBA00022725"/>
    </source>
</evidence>
<feature type="transmembrane region" description="Helical" evidence="14">
    <location>
        <begin position="241"/>
        <end position="259"/>
    </location>
</feature>
<feature type="transmembrane region" description="Helical" evidence="14">
    <location>
        <begin position="196"/>
        <end position="220"/>
    </location>
</feature>
<comment type="subcellular location">
    <subcellularLocation>
        <location evidence="2 14">Cell membrane</location>
        <topology evidence="2 14">Multi-pass membrane protein</topology>
    </subcellularLocation>
</comment>
<dbReference type="Gene3D" id="1.20.1070.10">
    <property type="entry name" value="Rhodopsin 7-helix transmembrane proteins"/>
    <property type="match status" value="1"/>
</dbReference>
<evidence type="ECO:0000256" key="12">
    <source>
        <dbReference type="ARBA" id="ARBA00023224"/>
    </source>
</evidence>
<protein>
    <recommendedName>
        <fullName evidence="14">Olfactory receptor</fullName>
    </recommendedName>
</protein>
<dbReference type="AlphaFoldDB" id="A0A9B0UBR4"/>
<evidence type="ECO:0000256" key="9">
    <source>
        <dbReference type="ARBA" id="ARBA00023040"/>
    </source>
</evidence>
<dbReference type="RefSeq" id="XP_006877149.1">
    <property type="nucleotide sequence ID" value="XM_006877087.1"/>
</dbReference>
<feature type="transmembrane region" description="Helical" evidence="14">
    <location>
        <begin position="59"/>
        <end position="78"/>
    </location>
</feature>
<accession>A0A9B0UBR4</accession>
<gene>
    <name evidence="17" type="primary">LOC102820890</name>
</gene>
<keyword evidence="16" id="KW-1185">Reference proteome</keyword>
<dbReference type="InterPro" id="IPR000276">
    <property type="entry name" value="GPCR_Rhodpsn"/>
</dbReference>
<evidence type="ECO:0000256" key="1">
    <source>
        <dbReference type="ARBA" id="ARBA00002936"/>
    </source>
</evidence>
<keyword evidence="7 14" id="KW-0552">Olfaction</keyword>
<name>A0A9B0UBR4_CHRAS</name>
<keyword evidence="8 14" id="KW-1133">Transmembrane helix</keyword>
<feature type="transmembrane region" description="Helical" evidence="14">
    <location>
        <begin position="271"/>
        <end position="291"/>
    </location>
</feature>
<dbReference type="Proteomes" id="UP000504623">
    <property type="component" value="Unplaced"/>
</dbReference>
<evidence type="ECO:0000256" key="13">
    <source>
        <dbReference type="RuleBase" id="RU000688"/>
    </source>
</evidence>
<feature type="transmembrane region" description="Helical" evidence="14">
    <location>
        <begin position="145"/>
        <end position="167"/>
    </location>
</feature>
<comment type="similarity">
    <text evidence="3 13">Belongs to the G-protein coupled receptor 1 family.</text>
</comment>
<keyword evidence="10 14" id="KW-0472">Membrane</keyword>
<evidence type="ECO:0000256" key="6">
    <source>
        <dbReference type="ARBA" id="ARBA00022692"/>
    </source>
</evidence>
<dbReference type="PANTHER" id="PTHR26452">
    <property type="entry name" value="OLFACTORY RECEPTOR"/>
    <property type="match status" value="1"/>
</dbReference>
<evidence type="ECO:0000256" key="10">
    <source>
        <dbReference type="ARBA" id="ARBA00023136"/>
    </source>
</evidence>
<evidence type="ECO:0000256" key="3">
    <source>
        <dbReference type="ARBA" id="ARBA00010663"/>
    </source>
</evidence>
<dbReference type="OrthoDB" id="6151005at2759"/>
<keyword evidence="12 13" id="KW-0807">Transducer</keyword>
<dbReference type="PRINTS" id="PR00237">
    <property type="entry name" value="GPCRRHODOPSN"/>
</dbReference>
<comment type="function">
    <text evidence="1">Odorant receptor.</text>
</comment>
<proteinExistence type="inferred from homology"/>
<dbReference type="InterPro" id="IPR050516">
    <property type="entry name" value="Olfactory_GPCR"/>
</dbReference>
<evidence type="ECO:0000256" key="5">
    <source>
        <dbReference type="ARBA" id="ARBA00022606"/>
    </source>
</evidence>
<dbReference type="GO" id="GO:0004930">
    <property type="term" value="F:G protein-coupled receptor activity"/>
    <property type="evidence" value="ECO:0007669"/>
    <property type="project" value="UniProtKB-KW"/>
</dbReference>
<organism evidence="16 17">
    <name type="scientific">Chrysochloris asiatica</name>
    <name type="common">Cape golden mole</name>
    <dbReference type="NCBI Taxonomy" id="185453"/>
    <lineage>
        <taxon>Eukaryota</taxon>
        <taxon>Metazoa</taxon>
        <taxon>Chordata</taxon>
        <taxon>Craniata</taxon>
        <taxon>Vertebrata</taxon>
        <taxon>Euteleostomi</taxon>
        <taxon>Mammalia</taxon>
        <taxon>Eutheria</taxon>
        <taxon>Afrotheria</taxon>
        <taxon>Chrysochloridae</taxon>
        <taxon>Chrysochlorinae</taxon>
        <taxon>Chrysochloris</taxon>
    </lineage>
</organism>
<dbReference type="GO" id="GO:0004984">
    <property type="term" value="F:olfactory receptor activity"/>
    <property type="evidence" value="ECO:0007669"/>
    <property type="project" value="InterPro"/>
</dbReference>
<sequence length="310" mass="34750">MVNITSLVNEFILMGFSDLRDHQVLHAILFLLIYLIALFGNLLIISLTTLDQHLNSPMYFFLKTLSLIDLCFISVTLPKSVIHSLSQNSSISFLGCMAQVFFVVLFACTELALLTVMSYDRYVAICHPLYYQVIMRKGACEKMVVASWLSGAVSGFLNTSVTFSLPFCRSNFVHQFFCEIPSLLKLSCSEKYLAEIGAIIVTTSLGFVCFISIIVSYVHIFSTVLRISSMESRSKAFSTCIPHLIVVTVFLTTGSIAYLKPASDSPSVWDLLVSVFYTVVPPTLNPIIYSLKNKDMKVAFWKFLKKIIIL</sequence>
<feature type="transmembrane region" description="Helical" evidence="14">
    <location>
        <begin position="24"/>
        <end position="47"/>
    </location>
</feature>
<evidence type="ECO:0000256" key="4">
    <source>
        <dbReference type="ARBA" id="ARBA00022475"/>
    </source>
</evidence>
<evidence type="ECO:0000259" key="15">
    <source>
        <dbReference type="PROSITE" id="PS50262"/>
    </source>
</evidence>